<name>A0AAD5YT33_9AGAR</name>
<protein>
    <recommendedName>
        <fullName evidence="4">F-box domain-containing protein</fullName>
    </recommendedName>
</protein>
<dbReference type="Proteomes" id="UP001213000">
    <property type="component" value="Unassembled WGS sequence"/>
</dbReference>
<dbReference type="Gene3D" id="3.80.10.10">
    <property type="entry name" value="Ribonuclease Inhibitor"/>
    <property type="match status" value="1"/>
</dbReference>
<reference evidence="2" key="1">
    <citation type="submission" date="2022-07" db="EMBL/GenBank/DDBJ databases">
        <title>Genome Sequence of Leucocoprinus birnbaumii.</title>
        <authorList>
            <person name="Buettner E."/>
        </authorList>
    </citation>
    <scope>NUCLEOTIDE SEQUENCE</scope>
    <source>
        <strain evidence="2">VT141</strain>
    </source>
</reference>
<dbReference type="SUPFAM" id="SSF52047">
    <property type="entry name" value="RNI-like"/>
    <property type="match status" value="1"/>
</dbReference>
<feature type="compositionally biased region" description="Low complexity" evidence="1">
    <location>
        <begin position="28"/>
        <end position="43"/>
    </location>
</feature>
<evidence type="ECO:0008006" key="4">
    <source>
        <dbReference type="Google" id="ProtNLM"/>
    </source>
</evidence>
<keyword evidence="3" id="KW-1185">Reference proteome</keyword>
<dbReference type="AlphaFoldDB" id="A0AAD5YT33"/>
<evidence type="ECO:0000313" key="2">
    <source>
        <dbReference type="EMBL" id="KAJ3566245.1"/>
    </source>
</evidence>
<evidence type="ECO:0000256" key="1">
    <source>
        <dbReference type="SAM" id="MobiDB-lite"/>
    </source>
</evidence>
<proteinExistence type="predicted"/>
<accession>A0AAD5YT33</accession>
<feature type="region of interest" description="Disordered" evidence="1">
    <location>
        <begin position="1"/>
        <end position="52"/>
    </location>
</feature>
<gene>
    <name evidence="2" type="ORF">NP233_g7119</name>
</gene>
<comment type="caution">
    <text evidence="2">The sequence shown here is derived from an EMBL/GenBank/DDBJ whole genome shotgun (WGS) entry which is preliminary data.</text>
</comment>
<dbReference type="InterPro" id="IPR032675">
    <property type="entry name" value="LRR_dom_sf"/>
</dbReference>
<sequence length="664" mass="77446">MKQFSDSVGRLWQRVTHRRRTQNDLEESQPQSQPQRQVRRYSVPLPPATEPDPWLEVERQLLYHRFRQRLPTPEPQPRPDPPPQPPLIIAPVSHSIPVIQGNLSYDVLSQIFMIYNHVSRDNYNDYMNEGIPWILGQICHSWRQVALNTPTCWNSFTLEITEDNADNDLPEMHQALLARSADASLRISFDFSRYNEPIPGRPFRIIEPLLERCTQWTTILLQGLDVPELHRQFRPARNNLPSLWSLKFYFRSRTTRDSVVLPGERVLLPWNQIKTYGAYSAPGNPFPDELERQPNLESLTTIYNDFPSITPHPIVHQNLRELYVYATQNIEAGFEQLKQLTLPSLELLVLTFMTMELRHNVSIIATVISLIQNSKCNLKSLAIQQNCNLYIDRLPVLFSLTPSLETLDIGHGTWFRDTLSALRFDPKKETLLPNLKRLVIAYTVGTNPVDIKFIRELVESRKQAFTDSASTGQLFCPLLYIRLHIKRSETRYWCFMDLEDRYAAPEGHTKTDAYPLDLYMDEEWEPKLAKAADELRLLLSSPTHDTAQIVSKYHEVEDIYRRRILCTTGRMLNPRNGECQPVKTIRALVNTYIPDEYLRQRRWIMASDCNLFYLHPDHEARISTQKDDIIIGLKFPPATSFEGYGYWFNADIDRQMENLRPFIC</sequence>
<organism evidence="2 3">
    <name type="scientific">Leucocoprinus birnbaumii</name>
    <dbReference type="NCBI Taxonomy" id="56174"/>
    <lineage>
        <taxon>Eukaryota</taxon>
        <taxon>Fungi</taxon>
        <taxon>Dikarya</taxon>
        <taxon>Basidiomycota</taxon>
        <taxon>Agaricomycotina</taxon>
        <taxon>Agaricomycetes</taxon>
        <taxon>Agaricomycetidae</taxon>
        <taxon>Agaricales</taxon>
        <taxon>Agaricineae</taxon>
        <taxon>Agaricaceae</taxon>
        <taxon>Leucocoprinus</taxon>
    </lineage>
</organism>
<dbReference type="EMBL" id="JANIEX010000502">
    <property type="protein sequence ID" value="KAJ3566245.1"/>
    <property type="molecule type" value="Genomic_DNA"/>
</dbReference>
<evidence type="ECO:0000313" key="3">
    <source>
        <dbReference type="Proteomes" id="UP001213000"/>
    </source>
</evidence>